<evidence type="ECO:0000313" key="1">
    <source>
        <dbReference type="EMBL" id="MFD0983925.1"/>
    </source>
</evidence>
<dbReference type="EMBL" id="JBHTIZ010000013">
    <property type="protein sequence ID" value="MFD0983925.1"/>
    <property type="molecule type" value="Genomic_DNA"/>
</dbReference>
<organism evidence="1 2">
    <name type="scientific">Flavobacterium myungsuense</name>
    <dbReference type="NCBI Taxonomy" id="651823"/>
    <lineage>
        <taxon>Bacteria</taxon>
        <taxon>Pseudomonadati</taxon>
        <taxon>Bacteroidota</taxon>
        <taxon>Flavobacteriia</taxon>
        <taxon>Flavobacteriales</taxon>
        <taxon>Flavobacteriaceae</taxon>
        <taxon>Flavobacterium</taxon>
    </lineage>
</organism>
<dbReference type="RefSeq" id="WP_379756689.1">
    <property type="nucleotide sequence ID" value="NZ_JBHSYB010000025.1"/>
</dbReference>
<proteinExistence type="predicted"/>
<keyword evidence="2" id="KW-1185">Reference proteome</keyword>
<evidence type="ECO:0000313" key="2">
    <source>
        <dbReference type="Proteomes" id="UP001597051"/>
    </source>
</evidence>
<sequence>MENQYDFKLIDGIFSPTDAGKVLTTLINNKINYHNLEDFSNHIRFNNDLKHSKKRVMELNQSTEDIKKILELAESNGFNLLVKSTIDIKFVK</sequence>
<gene>
    <name evidence="1" type="ORF">ACFQ0S_05480</name>
</gene>
<comment type="caution">
    <text evidence="1">The sequence shown here is derived from an EMBL/GenBank/DDBJ whole genome shotgun (WGS) entry which is preliminary data.</text>
</comment>
<dbReference type="Proteomes" id="UP001597051">
    <property type="component" value="Unassembled WGS sequence"/>
</dbReference>
<protein>
    <submittedName>
        <fullName evidence="1">Uncharacterized protein</fullName>
    </submittedName>
</protein>
<name>A0ABW3J0F6_9FLAO</name>
<reference evidence="2" key="1">
    <citation type="journal article" date="2019" name="Int. J. Syst. Evol. Microbiol.">
        <title>The Global Catalogue of Microorganisms (GCM) 10K type strain sequencing project: providing services to taxonomists for standard genome sequencing and annotation.</title>
        <authorList>
            <consortium name="The Broad Institute Genomics Platform"/>
            <consortium name="The Broad Institute Genome Sequencing Center for Infectious Disease"/>
            <person name="Wu L."/>
            <person name="Ma J."/>
        </authorList>
    </citation>
    <scope>NUCLEOTIDE SEQUENCE [LARGE SCALE GENOMIC DNA]</scope>
    <source>
        <strain evidence="2">CECT 7649</strain>
    </source>
</reference>
<accession>A0ABW3J0F6</accession>